<dbReference type="PIRSF" id="PIRSF000724">
    <property type="entry name" value="Pgk"/>
    <property type="match status" value="1"/>
</dbReference>
<proteinExistence type="inferred from homology"/>
<feature type="binding site" evidence="13 14">
    <location>
        <begin position="59"/>
        <end position="62"/>
    </location>
    <ligand>
        <name>substrate</name>
    </ligand>
</feature>
<accession>A0AAN6BEE9</accession>
<feature type="binding site" evidence="13 15">
    <location>
        <position position="329"/>
    </location>
    <ligand>
        <name>ATP</name>
        <dbReference type="ChEBI" id="CHEBI:30616"/>
    </ligand>
</feature>
<comment type="pathway">
    <text evidence="3 13">Carbohydrate degradation; glycolysis; pyruvate from D-glyceraldehyde 3-phosphate: step 2/5.</text>
</comment>
<evidence type="ECO:0000313" key="18">
    <source>
        <dbReference type="EMBL" id="MDV2911839.1"/>
    </source>
</evidence>
<dbReference type="EMBL" id="JAWJAV010000003">
    <property type="protein sequence ID" value="MDV2621092.1"/>
    <property type="molecule type" value="Genomic_DNA"/>
</dbReference>
<evidence type="ECO:0000256" key="11">
    <source>
        <dbReference type="ARBA" id="ARBA00022840"/>
    </source>
</evidence>
<feature type="binding site" evidence="14">
    <location>
        <position position="36"/>
    </location>
    <ligand>
        <name>(2R)-3-phosphoglycerate</name>
        <dbReference type="ChEBI" id="CHEBI:58272"/>
    </ligand>
</feature>
<dbReference type="Proteomes" id="UP001280897">
    <property type="component" value="Unassembled WGS sequence"/>
</dbReference>
<comment type="catalytic activity">
    <reaction evidence="1 13 16">
        <text>(2R)-3-phosphoglycerate + ATP = (2R)-3-phospho-glyceroyl phosphate + ADP</text>
        <dbReference type="Rhea" id="RHEA:14801"/>
        <dbReference type="ChEBI" id="CHEBI:30616"/>
        <dbReference type="ChEBI" id="CHEBI:57604"/>
        <dbReference type="ChEBI" id="CHEBI:58272"/>
        <dbReference type="ChEBI" id="CHEBI:456216"/>
        <dbReference type="EC" id="2.7.2.3"/>
    </reaction>
</comment>
<evidence type="ECO:0000256" key="7">
    <source>
        <dbReference type="ARBA" id="ARBA00022490"/>
    </source>
</evidence>
<dbReference type="EMBL" id="JAWJAX010000010">
    <property type="protein sequence ID" value="MDV2911839.1"/>
    <property type="molecule type" value="Genomic_DNA"/>
</dbReference>
<evidence type="ECO:0000256" key="4">
    <source>
        <dbReference type="ARBA" id="ARBA00008982"/>
    </source>
</evidence>
<dbReference type="PRINTS" id="PR00477">
    <property type="entry name" value="PHGLYCKINASE"/>
</dbReference>
<dbReference type="GO" id="GO:0009986">
    <property type="term" value="C:cell surface"/>
    <property type="evidence" value="ECO:0007669"/>
    <property type="project" value="UniProtKB-ARBA"/>
</dbReference>
<dbReference type="InterPro" id="IPR001576">
    <property type="entry name" value="Phosphoglycerate_kinase"/>
</dbReference>
<evidence type="ECO:0000256" key="2">
    <source>
        <dbReference type="ARBA" id="ARBA00004496"/>
    </source>
</evidence>
<evidence type="ECO:0000256" key="9">
    <source>
        <dbReference type="ARBA" id="ARBA00022741"/>
    </source>
</evidence>
<evidence type="ECO:0000313" key="19">
    <source>
        <dbReference type="Proteomes" id="UP001280897"/>
    </source>
</evidence>
<dbReference type="SUPFAM" id="SSF53748">
    <property type="entry name" value="Phosphoglycerate kinase"/>
    <property type="match status" value="1"/>
</dbReference>
<dbReference type="FunFam" id="3.40.50.1260:FF:000008">
    <property type="entry name" value="Phosphoglycerate kinase"/>
    <property type="match status" value="1"/>
</dbReference>
<name>A0AAN6BEE9_PEDAC</name>
<feature type="binding site" evidence="14">
    <location>
        <position position="156"/>
    </location>
    <ligand>
        <name>(2R)-3-phosphoglycerate</name>
        <dbReference type="ChEBI" id="CHEBI:58272"/>
    </ligand>
</feature>
<dbReference type="GO" id="GO:0006094">
    <property type="term" value="P:gluconeogenesis"/>
    <property type="evidence" value="ECO:0007669"/>
    <property type="project" value="TreeGrafter"/>
</dbReference>
<evidence type="ECO:0000313" key="17">
    <source>
        <dbReference type="EMBL" id="MDV2621092.1"/>
    </source>
</evidence>
<evidence type="ECO:0000256" key="14">
    <source>
        <dbReference type="PIRSR" id="PIRSR000724-1"/>
    </source>
</evidence>
<evidence type="ECO:0000256" key="13">
    <source>
        <dbReference type="HAMAP-Rule" id="MF_00145"/>
    </source>
</evidence>
<dbReference type="FunFam" id="3.40.50.1260:FF:000001">
    <property type="entry name" value="Phosphoglycerate kinase"/>
    <property type="match status" value="1"/>
</dbReference>
<keyword evidence="8 13" id="KW-0808">Transferase</keyword>
<evidence type="ECO:0000256" key="10">
    <source>
        <dbReference type="ARBA" id="ARBA00022777"/>
    </source>
</evidence>
<comment type="subcellular location">
    <subcellularLocation>
        <location evidence="2 13">Cytoplasm</location>
    </subcellularLocation>
</comment>
<dbReference type="Pfam" id="PF00162">
    <property type="entry name" value="PGK"/>
    <property type="match status" value="1"/>
</dbReference>
<keyword evidence="9 13" id="KW-0547">Nucleotide-binding</keyword>
<feature type="binding site" evidence="13 15">
    <location>
        <position position="211"/>
    </location>
    <ligand>
        <name>ATP</name>
        <dbReference type="ChEBI" id="CHEBI:30616"/>
    </ligand>
</feature>
<feature type="binding site" evidence="13">
    <location>
        <position position="156"/>
    </location>
    <ligand>
        <name>substrate</name>
    </ligand>
</feature>
<dbReference type="CDD" id="cd00318">
    <property type="entry name" value="Phosphoglycerate_kinase"/>
    <property type="match status" value="1"/>
</dbReference>
<sequence length="400" mass="42467">MAKLTVSDLDVKGKKVLMRVDFNVPVKNGVIGDDNRIVAALPTIKYIIENGGKAILFSHLGRIKKEEDKKELTLRPVAQRLSDLLGKPVTFVPVTRGAQLEDAVNGLNDGDVLLFENTRFEDLDGKKESGNDPELGKYWASLGDMFVNDAFGTAHRSHASNVGVATAMKAEGKKVAAGFLMEKEIKFLGEAVDDPKHPFVAILGGAKVSDKIGVIDHLLDKADKVIIGGGMTYTFYAAKGMSIGNSLVEADKIDVAKEILAKGGDKIVLPVDSVVAEKFDNDVPHKVVEGDIPDGYMALDIGPKSVAEFKDVLKDAKTVVWNGPMGVFEMSNYAKGTLEVGKFLGTLSDATTIVGGGDSTAAVKQLGVGDQLTHISTGGGASLEYLEGKELPGIAAISNK</sequence>
<dbReference type="PROSITE" id="PS00111">
    <property type="entry name" value="PGLYCERATE_KINASE"/>
    <property type="match status" value="1"/>
</dbReference>
<feature type="binding site" evidence="13">
    <location>
        <position position="119"/>
    </location>
    <ligand>
        <name>substrate</name>
    </ligand>
</feature>
<gene>
    <name evidence="13" type="primary">pgk</name>
    <name evidence="17" type="ORF">R0G89_05025</name>
    <name evidence="18" type="ORF">R0H03_08185</name>
</gene>
<comment type="similarity">
    <text evidence="4 13 16">Belongs to the phosphoglycerate kinase family.</text>
</comment>
<evidence type="ECO:0000256" key="8">
    <source>
        <dbReference type="ARBA" id="ARBA00022679"/>
    </source>
</evidence>
<feature type="binding site" evidence="13 15">
    <location>
        <begin position="356"/>
        <end position="359"/>
    </location>
    <ligand>
        <name>ATP</name>
        <dbReference type="ChEBI" id="CHEBI:30616"/>
    </ligand>
</feature>
<dbReference type="SMR" id="A0AAN6BEE9"/>
<evidence type="ECO:0000256" key="1">
    <source>
        <dbReference type="ARBA" id="ARBA00000642"/>
    </source>
</evidence>
<dbReference type="KEGG" id="paci:A4V11_09085"/>
<dbReference type="Proteomes" id="UP001280415">
    <property type="component" value="Unassembled WGS sequence"/>
</dbReference>
<evidence type="ECO:0000256" key="5">
    <source>
        <dbReference type="ARBA" id="ARBA00013061"/>
    </source>
</evidence>
<dbReference type="InterPro" id="IPR015824">
    <property type="entry name" value="Phosphoglycerate_kinase_N"/>
</dbReference>
<dbReference type="GO" id="GO:0043531">
    <property type="term" value="F:ADP binding"/>
    <property type="evidence" value="ECO:0007669"/>
    <property type="project" value="TreeGrafter"/>
</dbReference>
<dbReference type="InterPro" id="IPR015911">
    <property type="entry name" value="Phosphoglycerate_kinase_CS"/>
</dbReference>
<comment type="caution">
    <text evidence="17">The sequence shown here is derived from an EMBL/GenBank/DDBJ whole genome shotgun (WGS) entry which is preliminary data.</text>
</comment>
<feature type="binding site" evidence="13 14">
    <location>
        <begin position="21"/>
        <end position="23"/>
    </location>
    <ligand>
        <name>substrate</name>
    </ligand>
</feature>
<evidence type="ECO:0000256" key="6">
    <source>
        <dbReference type="ARBA" id="ARBA00016471"/>
    </source>
</evidence>
<comment type="caution">
    <text evidence="13">Lacks conserved residue(s) required for the propagation of feature annotation.</text>
</comment>
<dbReference type="GO" id="GO:0004618">
    <property type="term" value="F:phosphoglycerate kinase activity"/>
    <property type="evidence" value="ECO:0007669"/>
    <property type="project" value="UniProtKB-UniRule"/>
</dbReference>
<dbReference type="Gene3D" id="3.40.50.1260">
    <property type="entry name" value="Phosphoglycerate kinase, N-terminal domain"/>
    <property type="match status" value="2"/>
</dbReference>
<dbReference type="InterPro" id="IPR036043">
    <property type="entry name" value="Phosphoglycerate_kinase_sf"/>
</dbReference>
<dbReference type="GO" id="GO:0006096">
    <property type="term" value="P:glycolytic process"/>
    <property type="evidence" value="ECO:0007669"/>
    <property type="project" value="UniProtKB-UniRule"/>
</dbReference>
<keyword evidence="12 13" id="KW-0324">Glycolysis</keyword>
<dbReference type="GO" id="GO:0005829">
    <property type="term" value="C:cytosol"/>
    <property type="evidence" value="ECO:0007669"/>
    <property type="project" value="TreeGrafter"/>
</dbReference>
<evidence type="ECO:0000256" key="3">
    <source>
        <dbReference type="ARBA" id="ARBA00004838"/>
    </source>
</evidence>
<reference evidence="17" key="1">
    <citation type="journal article" date="2023" name="PeerJ">
        <title>Selection and evaluation of lactic acid bacteria from chicken feces in Thailand as potential probiotics.</title>
        <authorList>
            <person name="Khurajog B."/>
            <person name="Disastra Y."/>
            <person name="Lawwyne L.D."/>
            <person name="Sirichokchatchawan W."/>
            <person name="Niyomtham W."/>
            <person name="Yindee J."/>
            <person name="Hampson D.J."/>
            <person name="Prapasarakul N."/>
        </authorList>
    </citation>
    <scope>NUCLEOTIDE SEQUENCE</scope>
    <source>
        <strain evidence="18">BF14</strain>
        <strain evidence="17">BF9</strain>
    </source>
</reference>
<keyword evidence="11 13" id="KW-0067">ATP-binding</keyword>
<keyword evidence="7 13" id="KW-0963">Cytoplasm</keyword>
<feature type="binding site" evidence="13">
    <location>
        <position position="36"/>
    </location>
    <ligand>
        <name>substrate</name>
    </ligand>
</feature>
<comment type="subunit">
    <text evidence="13">Monomer.</text>
</comment>
<feature type="binding site" evidence="14">
    <location>
        <position position="119"/>
    </location>
    <ligand>
        <name>(2R)-3-phosphoglycerate</name>
        <dbReference type="ChEBI" id="CHEBI:58272"/>
    </ligand>
</feature>
<evidence type="ECO:0000256" key="16">
    <source>
        <dbReference type="RuleBase" id="RU000532"/>
    </source>
</evidence>
<reference evidence="17" key="2">
    <citation type="submission" date="2023-10" db="EMBL/GenBank/DDBJ databases">
        <authorList>
            <person name="Khurajog B."/>
        </authorList>
    </citation>
    <scope>NUCLEOTIDE SEQUENCE</scope>
    <source>
        <strain evidence="18">BF14</strain>
        <strain evidence="17">BF9</strain>
    </source>
</reference>
<dbReference type="PANTHER" id="PTHR11406:SF23">
    <property type="entry name" value="PHOSPHOGLYCERATE KINASE 1, CHLOROPLASTIC-RELATED"/>
    <property type="match status" value="1"/>
</dbReference>
<evidence type="ECO:0000256" key="12">
    <source>
        <dbReference type="ARBA" id="ARBA00023152"/>
    </source>
</evidence>
<dbReference type="RefSeq" id="WP_002829915.1">
    <property type="nucleotide sequence ID" value="NZ_BJMF01000006.1"/>
</dbReference>
<dbReference type="GO" id="GO:0005524">
    <property type="term" value="F:ATP binding"/>
    <property type="evidence" value="ECO:0007669"/>
    <property type="project" value="UniProtKB-KW"/>
</dbReference>
<evidence type="ECO:0000256" key="15">
    <source>
        <dbReference type="PIRSR" id="PIRSR000724-2"/>
    </source>
</evidence>
<organism evidence="17 19">
    <name type="scientific">Pediococcus acidilactici</name>
    <dbReference type="NCBI Taxonomy" id="1254"/>
    <lineage>
        <taxon>Bacteria</taxon>
        <taxon>Bacillati</taxon>
        <taxon>Bacillota</taxon>
        <taxon>Bacilli</taxon>
        <taxon>Lactobacillales</taxon>
        <taxon>Lactobacillaceae</taxon>
        <taxon>Pediococcus</taxon>
        <taxon>Pediococcus acidilactici group</taxon>
    </lineage>
</organism>
<dbReference type="AlphaFoldDB" id="A0AAN6BEE9"/>
<dbReference type="HAMAP" id="MF_00145">
    <property type="entry name" value="Phosphoglyc_kinase"/>
    <property type="match status" value="1"/>
</dbReference>
<dbReference type="PANTHER" id="PTHR11406">
    <property type="entry name" value="PHOSPHOGLYCERATE KINASE"/>
    <property type="match status" value="1"/>
</dbReference>
<protein>
    <recommendedName>
        <fullName evidence="6 13">Phosphoglycerate kinase</fullName>
        <ecNumber evidence="5 13">2.7.2.3</ecNumber>
    </recommendedName>
</protein>
<keyword evidence="10 13" id="KW-0418">Kinase</keyword>
<dbReference type="EC" id="2.7.2.3" evidence="5 13"/>